<evidence type="ECO:0000313" key="8">
    <source>
        <dbReference type="Proteomes" id="UP000249497"/>
    </source>
</evidence>
<evidence type="ECO:0000256" key="3">
    <source>
        <dbReference type="ARBA" id="ARBA00023125"/>
    </source>
</evidence>
<dbReference type="RefSeq" id="XP_025525951.1">
    <property type="nucleotide sequence ID" value="XM_025674569.1"/>
</dbReference>
<dbReference type="Proteomes" id="UP000249497">
    <property type="component" value="Unassembled WGS sequence"/>
</dbReference>
<reference evidence="7 8" key="1">
    <citation type="submission" date="2018-02" db="EMBL/GenBank/DDBJ databases">
        <title>The genomes of Aspergillus section Nigri reveals drivers in fungal speciation.</title>
        <authorList>
            <consortium name="DOE Joint Genome Institute"/>
            <person name="Vesth T.C."/>
            <person name="Nybo J."/>
            <person name="Theobald S."/>
            <person name="Brandl J."/>
            <person name="Frisvad J.C."/>
            <person name="Nielsen K.F."/>
            <person name="Lyhne E.K."/>
            <person name="Kogle M.E."/>
            <person name="Kuo A."/>
            <person name="Riley R."/>
            <person name="Clum A."/>
            <person name="Nolan M."/>
            <person name="Lipzen A."/>
            <person name="Salamov A."/>
            <person name="Henrissat B."/>
            <person name="Wiebenga A."/>
            <person name="De vries R.P."/>
            <person name="Grigoriev I.V."/>
            <person name="Mortensen U.H."/>
            <person name="Andersen M.R."/>
            <person name="Baker S.E."/>
        </authorList>
    </citation>
    <scope>NUCLEOTIDE SEQUENCE [LARGE SCALE GENOMIC DNA]</scope>
    <source>
        <strain evidence="7 8">CBS 114.51</strain>
    </source>
</reference>
<accession>A0A8T8WW28</accession>
<protein>
    <recommendedName>
        <fullName evidence="6">Zn(2)-C6 fungal-type domain-containing protein</fullName>
    </recommendedName>
</protein>
<sequence>MMNSSNRTRALGYTGGGVGLSRSVPPARGISSRAAIYRDIGDFTNFDLLLEIQAPRWQVEVVWDAANGQHPHLKEMVIHDTDGKDADQRLLRAELLTLITIITARLTHKATRAYADAPRIKCDETVPACNQCTRKNFDCPGYRRPLKWSSKYEVGKGITHPSSELEETMQTLQAHFIQPSRSTDSTAYAHRAEAAHRTQTDPESPFCIDGDNTSTLLTRGSPTTSDLTRLTNLHQVYVTLEDDDTTLLRHYFSKVCPVNSCFDSHKNFFRMEVGALISSRPLIHSCVLAMSAAHLTPIRGDMVTTTLTHRSTALACLKAEIEAVSTPHWREGASSLDGTVEMLLGSILLGMTEGWHDPTQLGITHLHGSRVLYRKWLSASTRPGPSSQVEGYPRTRSLITGLMVYWEAVTSFVHTQPLDTIAYLVADEPSSIYINPWTGICTPLFVCLARVGTLTRHRSLLRQMSIAAPSVSGLRHVSTDMMDHARSVETALLRYQVPLQEHIEDTVDARTPIDHLQRLARIYQQTSLLQLYMAFPDLHAGSDDETQVRGQTSWTSRRAQYIFTLATNVLAAIGVLPTTSGVYCLLTIPLIVAGSALQVPACTALRPHQSGQSSPDILDSTLQEDTCLFWRNSVRERIETTHRIVGVAAIPRAQEILDRVWFLSDVQKVADEPGGDFEYVQWTEVMASERLETILG</sequence>
<keyword evidence="4" id="KW-0804">Transcription</keyword>
<evidence type="ECO:0000256" key="1">
    <source>
        <dbReference type="ARBA" id="ARBA00004123"/>
    </source>
</evidence>
<organism evidence="7 8">
    <name type="scientific">Aspergillus japonicus CBS 114.51</name>
    <dbReference type="NCBI Taxonomy" id="1448312"/>
    <lineage>
        <taxon>Eukaryota</taxon>
        <taxon>Fungi</taxon>
        <taxon>Dikarya</taxon>
        <taxon>Ascomycota</taxon>
        <taxon>Pezizomycotina</taxon>
        <taxon>Eurotiomycetes</taxon>
        <taxon>Eurotiomycetidae</taxon>
        <taxon>Eurotiales</taxon>
        <taxon>Aspergillaceae</taxon>
        <taxon>Aspergillus</taxon>
        <taxon>Aspergillus subgen. Circumdati</taxon>
    </lineage>
</organism>
<dbReference type="Pfam" id="PF11951">
    <property type="entry name" value="Fungal_trans_2"/>
    <property type="match status" value="1"/>
</dbReference>
<feature type="domain" description="Zn(2)-C6 fungal-type" evidence="6">
    <location>
        <begin position="119"/>
        <end position="149"/>
    </location>
</feature>
<evidence type="ECO:0000256" key="2">
    <source>
        <dbReference type="ARBA" id="ARBA00023015"/>
    </source>
</evidence>
<dbReference type="CDD" id="cd00067">
    <property type="entry name" value="GAL4"/>
    <property type="match status" value="1"/>
</dbReference>
<dbReference type="AlphaFoldDB" id="A0A8T8WW28"/>
<dbReference type="PANTHER" id="PTHR37534">
    <property type="entry name" value="TRANSCRIPTIONAL ACTIVATOR PROTEIN UGA3"/>
    <property type="match status" value="1"/>
</dbReference>
<gene>
    <name evidence="7" type="ORF">BO86DRAFT_411236</name>
</gene>
<keyword evidence="8" id="KW-1185">Reference proteome</keyword>
<dbReference type="GO" id="GO:0005634">
    <property type="term" value="C:nucleus"/>
    <property type="evidence" value="ECO:0007669"/>
    <property type="project" value="UniProtKB-SubCell"/>
</dbReference>
<keyword evidence="5" id="KW-0539">Nucleus</keyword>
<evidence type="ECO:0000256" key="4">
    <source>
        <dbReference type="ARBA" id="ARBA00023163"/>
    </source>
</evidence>
<dbReference type="EMBL" id="KZ824808">
    <property type="protein sequence ID" value="RAH80057.1"/>
    <property type="molecule type" value="Genomic_DNA"/>
</dbReference>
<evidence type="ECO:0000313" key="7">
    <source>
        <dbReference type="EMBL" id="RAH80057.1"/>
    </source>
</evidence>
<dbReference type="InterPro" id="IPR001138">
    <property type="entry name" value="Zn2Cys6_DnaBD"/>
</dbReference>
<dbReference type="Pfam" id="PF00172">
    <property type="entry name" value="Zn_clus"/>
    <property type="match status" value="1"/>
</dbReference>
<keyword evidence="2" id="KW-0805">Transcription regulation</keyword>
<evidence type="ECO:0000256" key="5">
    <source>
        <dbReference type="ARBA" id="ARBA00023242"/>
    </source>
</evidence>
<dbReference type="Gene3D" id="4.10.240.10">
    <property type="entry name" value="Zn(2)-C6 fungal-type DNA-binding domain"/>
    <property type="match status" value="1"/>
</dbReference>
<name>A0A8T8WW28_ASPJA</name>
<dbReference type="OrthoDB" id="39175at2759"/>
<dbReference type="InterPro" id="IPR036864">
    <property type="entry name" value="Zn2-C6_fun-type_DNA-bd_sf"/>
</dbReference>
<dbReference type="InterPro" id="IPR021858">
    <property type="entry name" value="Fun_TF"/>
</dbReference>
<dbReference type="PANTHER" id="PTHR37534:SF44">
    <property type="entry name" value="ZN(II)2CYS6 TRANSCRIPTION FACTOR (EUROFUNG)"/>
    <property type="match status" value="1"/>
</dbReference>
<keyword evidence="3" id="KW-0238">DNA-binding</keyword>
<dbReference type="GO" id="GO:0000981">
    <property type="term" value="F:DNA-binding transcription factor activity, RNA polymerase II-specific"/>
    <property type="evidence" value="ECO:0007669"/>
    <property type="project" value="InterPro"/>
</dbReference>
<dbReference type="GO" id="GO:0045944">
    <property type="term" value="P:positive regulation of transcription by RNA polymerase II"/>
    <property type="evidence" value="ECO:0007669"/>
    <property type="project" value="TreeGrafter"/>
</dbReference>
<dbReference type="GeneID" id="37178261"/>
<comment type="subcellular location">
    <subcellularLocation>
        <location evidence="1">Nucleus</location>
    </subcellularLocation>
</comment>
<dbReference type="GO" id="GO:0000976">
    <property type="term" value="F:transcription cis-regulatory region binding"/>
    <property type="evidence" value="ECO:0007669"/>
    <property type="project" value="TreeGrafter"/>
</dbReference>
<dbReference type="GO" id="GO:0008270">
    <property type="term" value="F:zinc ion binding"/>
    <property type="evidence" value="ECO:0007669"/>
    <property type="project" value="InterPro"/>
</dbReference>
<evidence type="ECO:0000259" key="6">
    <source>
        <dbReference type="Pfam" id="PF00172"/>
    </source>
</evidence>
<dbReference type="SUPFAM" id="SSF57701">
    <property type="entry name" value="Zn2/Cys6 DNA-binding domain"/>
    <property type="match status" value="1"/>
</dbReference>
<proteinExistence type="predicted"/>